<comment type="caution">
    <text evidence="1">The sequence shown here is derived from an EMBL/GenBank/DDBJ whole genome shotgun (WGS) entry which is preliminary data.</text>
</comment>
<gene>
    <name evidence="1" type="ORF">PG991_011955</name>
</gene>
<reference evidence="1 2" key="1">
    <citation type="submission" date="2023-01" db="EMBL/GenBank/DDBJ databases">
        <title>Analysis of 21 Apiospora genomes using comparative genomics revels a genus with tremendous synthesis potential of carbohydrate active enzymes and secondary metabolites.</title>
        <authorList>
            <person name="Sorensen T."/>
        </authorList>
    </citation>
    <scope>NUCLEOTIDE SEQUENCE [LARGE SCALE GENOMIC DNA]</scope>
    <source>
        <strain evidence="1 2">CBS 20057</strain>
    </source>
</reference>
<accession>A0ABR1RFN3</accession>
<dbReference type="Gene3D" id="1.10.630.10">
    <property type="entry name" value="Cytochrome P450"/>
    <property type="match status" value="1"/>
</dbReference>
<keyword evidence="2" id="KW-1185">Reference proteome</keyword>
<protein>
    <submittedName>
        <fullName evidence="1">Cytochrome P450</fullName>
    </submittedName>
</protein>
<organism evidence="1 2">
    <name type="scientific">Apiospora marii</name>
    <dbReference type="NCBI Taxonomy" id="335849"/>
    <lineage>
        <taxon>Eukaryota</taxon>
        <taxon>Fungi</taxon>
        <taxon>Dikarya</taxon>
        <taxon>Ascomycota</taxon>
        <taxon>Pezizomycotina</taxon>
        <taxon>Sordariomycetes</taxon>
        <taxon>Xylariomycetidae</taxon>
        <taxon>Amphisphaeriales</taxon>
        <taxon>Apiosporaceae</taxon>
        <taxon>Apiospora</taxon>
    </lineage>
</organism>
<sequence>MCLRCKCTTLLVQRLRENCAQCKIPQDMTDWYHWTTFDALGDLAFGEPFDCLEKARYNPWVTHIF</sequence>
<proteinExistence type="predicted"/>
<dbReference type="SUPFAM" id="SSF48264">
    <property type="entry name" value="Cytochrome P450"/>
    <property type="match status" value="1"/>
</dbReference>
<evidence type="ECO:0000313" key="1">
    <source>
        <dbReference type="EMBL" id="KAK8009404.1"/>
    </source>
</evidence>
<dbReference type="EMBL" id="JAQQWI010000016">
    <property type="protein sequence ID" value="KAK8009404.1"/>
    <property type="molecule type" value="Genomic_DNA"/>
</dbReference>
<name>A0ABR1RFN3_9PEZI</name>
<dbReference type="InterPro" id="IPR036396">
    <property type="entry name" value="Cyt_P450_sf"/>
</dbReference>
<dbReference type="Proteomes" id="UP001396898">
    <property type="component" value="Unassembled WGS sequence"/>
</dbReference>
<evidence type="ECO:0000313" key="2">
    <source>
        <dbReference type="Proteomes" id="UP001396898"/>
    </source>
</evidence>